<name>A0A830D2L3_9LAMI</name>
<evidence type="ECO:0000256" key="1">
    <source>
        <dbReference type="ARBA" id="ARBA00009670"/>
    </source>
</evidence>
<accession>A0A830D2L3</accession>
<evidence type="ECO:0000313" key="5">
    <source>
        <dbReference type="Proteomes" id="UP000653305"/>
    </source>
</evidence>
<feature type="domain" description="ABC1 atypical kinase-like" evidence="3">
    <location>
        <begin position="179"/>
        <end position="226"/>
    </location>
</feature>
<dbReference type="OrthoDB" id="1725299at2759"/>
<feature type="chain" id="PRO_5033016069" evidence="2">
    <location>
        <begin position="22"/>
        <end position="281"/>
    </location>
</feature>
<reference evidence="4" key="1">
    <citation type="submission" date="2020-07" db="EMBL/GenBank/DDBJ databases">
        <title>Ethylene signaling mediates host invasion by parasitic plants.</title>
        <authorList>
            <person name="Yoshida S."/>
        </authorList>
    </citation>
    <scope>NUCLEOTIDE SEQUENCE</scope>
    <source>
        <strain evidence="4">Okayama</strain>
    </source>
</reference>
<dbReference type="EMBL" id="BMAC01001075">
    <property type="protein sequence ID" value="GFQ05490.1"/>
    <property type="molecule type" value="Genomic_DNA"/>
</dbReference>
<dbReference type="PANTHER" id="PTHR10566:SF124">
    <property type="entry name" value="PROTEIN KINASE SUPERFAMILY PROTEIN"/>
    <property type="match status" value="1"/>
</dbReference>
<keyword evidence="2" id="KW-0732">Signal</keyword>
<comment type="caution">
    <text evidence="4">The sequence shown here is derived from an EMBL/GenBank/DDBJ whole genome shotgun (WGS) entry which is preliminary data.</text>
</comment>
<evidence type="ECO:0000259" key="3">
    <source>
        <dbReference type="Pfam" id="PF03109"/>
    </source>
</evidence>
<dbReference type="SUPFAM" id="SSF56752">
    <property type="entry name" value="D-aminoacid aminotransferase-like PLP-dependent enzymes"/>
    <property type="match status" value="1"/>
</dbReference>
<protein>
    <submittedName>
        <fullName evidence="4">D-amino-acid transaminase chloroplastic</fullName>
    </submittedName>
</protein>
<dbReference type="InterPro" id="IPR036038">
    <property type="entry name" value="Aminotransferase-like"/>
</dbReference>
<dbReference type="Proteomes" id="UP000653305">
    <property type="component" value="Unassembled WGS sequence"/>
</dbReference>
<dbReference type="InterPro" id="IPR050154">
    <property type="entry name" value="UbiB_kinase"/>
</dbReference>
<dbReference type="GO" id="GO:0003824">
    <property type="term" value="F:catalytic activity"/>
    <property type="evidence" value="ECO:0007669"/>
    <property type="project" value="InterPro"/>
</dbReference>
<dbReference type="InterPro" id="IPR004147">
    <property type="entry name" value="ABC1_dom"/>
</dbReference>
<organism evidence="4 5">
    <name type="scientific">Phtheirospermum japonicum</name>
    <dbReference type="NCBI Taxonomy" id="374723"/>
    <lineage>
        <taxon>Eukaryota</taxon>
        <taxon>Viridiplantae</taxon>
        <taxon>Streptophyta</taxon>
        <taxon>Embryophyta</taxon>
        <taxon>Tracheophyta</taxon>
        <taxon>Spermatophyta</taxon>
        <taxon>Magnoliopsida</taxon>
        <taxon>eudicotyledons</taxon>
        <taxon>Gunneridae</taxon>
        <taxon>Pentapetalae</taxon>
        <taxon>asterids</taxon>
        <taxon>lamiids</taxon>
        <taxon>Lamiales</taxon>
        <taxon>Orobanchaceae</taxon>
        <taxon>Orobanchaceae incertae sedis</taxon>
        <taxon>Phtheirospermum</taxon>
    </lineage>
</organism>
<gene>
    <name evidence="4" type="ORF">PHJA_002693100</name>
</gene>
<comment type="similarity">
    <text evidence="1">Belongs to the protein kinase superfamily. ADCK protein kinase family.</text>
</comment>
<dbReference type="Gene3D" id="3.30.470.10">
    <property type="match status" value="1"/>
</dbReference>
<dbReference type="PANTHER" id="PTHR10566">
    <property type="entry name" value="CHAPERONE-ACTIVITY OF BC1 COMPLEX CABC1 -RELATED"/>
    <property type="match status" value="1"/>
</dbReference>
<proteinExistence type="inferred from homology"/>
<dbReference type="Pfam" id="PF03109">
    <property type="entry name" value="ABC1"/>
    <property type="match status" value="1"/>
</dbReference>
<evidence type="ECO:0000256" key="2">
    <source>
        <dbReference type="SAM" id="SignalP"/>
    </source>
</evidence>
<feature type="signal peptide" evidence="2">
    <location>
        <begin position="1"/>
        <end position="21"/>
    </location>
</feature>
<sequence>MEREGGEIVVVIVLFAFRVQGLYYSDEESEVENGEEFKVAVFSSSSEIKGQNSYTPYWGLHLKERLGKPKPYPAMYSSVFGGIILDPAMMLIPIDDHMVRRGHGVFDTIIDGYIYELDAHLARFLKSASKAKILSPFSEPDLQNILIQLTIASQCKTLGEALSTRPDILPKVYCNELAKLQDQIPPFPTPVAIKSIESQLGMPVSEIFADISKESIAAASLGQLYKVDSFVFSRALDGCAKLLLQGKSGFVSRLRLDQVLSSVLWKRPGCLEALGQIWIQA</sequence>
<evidence type="ECO:0000313" key="4">
    <source>
        <dbReference type="EMBL" id="GFQ05490.1"/>
    </source>
</evidence>
<keyword evidence="5" id="KW-1185">Reference proteome</keyword>
<dbReference type="InterPro" id="IPR043131">
    <property type="entry name" value="BCAT-like_N"/>
</dbReference>
<dbReference type="AlphaFoldDB" id="A0A830D2L3"/>